<evidence type="ECO:0000313" key="2">
    <source>
        <dbReference type="EMBL" id="COX29079.1"/>
    </source>
</evidence>
<gene>
    <name evidence="2" type="ORF">ERS007739_01015</name>
</gene>
<dbReference type="EMBL" id="CSBK01000347">
    <property type="protein sequence ID" value="COX29079.1"/>
    <property type="molecule type" value="Genomic_DNA"/>
</dbReference>
<dbReference type="Proteomes" id="UP000039021">
    <property type="component" value="Unassembled WGS sequence"/>
</dbReference>
<comment type="caution">
    <text evidence="2">The sequence shown here is derived from an EMBL/GenBank/DDBJ whole genome shotgun (WGS) entry which is preliminary data.</text>
</comment>
<evidence type="ECO:0000313" key="3">
    <source>
        <dbReference type="Proteomes" id="UP000039021"/>
    </source>
</evidence>
<feature type="compositionally biased region" description="Pro residues" evidence="1">
    <location>
        <begin position="77"/>
        <end position="88"/>
    </location>
</feature>
<feature type="compositionally biased region" description="Pro residues" evidence="1">
    <location>
        <begin position="61"/>
        <end position="70"/>
    </location>
</feature>
<organism evidence="2 3">
    <name type="scientific">Mycobacterium tuberculosis</name>
    <dbReference type="NCBI Taxonomy" id="1773"/>
    <lineage>
        <taxon>Bacteria</taxon>
        <taxon>Bacillati</taxon>
        <taxon>Actinomycetota</taxon>
        <taxon>Actinomycetes</taxon>
        <taxon>Mycobacteriales</taxon>
        <taxon>Mycobacteriaceae</taxon>
        <taxon>Mycobacterium</taxon>
        <taxon>Mycobacterium tuberculosis complex</taxon>
    </lineage>
</organism>
<dbReference type="AlphaFoldDB" id="A0A916PG55"/>
<feature type="compositionally biased region" description="Low complexity" evidence="1">
    <location>
        <begin position="89"/>
        <end position="100"/>
    </location>
</feature>
<accession>A0A916PG55</accession>
<protein>
    <submittedName>
        <fullName evidence="2">Uncharacterized protein</fullName>
    </submittedName>
</protein>
<evidence type="ECO:0000256" key="1">
    <source>
        <dbReference type="SAM" id="MobiDB-lite"/>
    </source>
</evidence>
<reference evidence="3" key="1">
    <citation type="submission" date="2015-03" db="EMBL/GenBank/DDBJ databases">
        <authorList>
            <consortium name="Pathogen Informatics"/>
        </authorList>
    </citation>
    <scope>NUCLEOTIDE SEQUENCE [LARGE SCALE GENOMIC DNA]</scope>
    <source>
        <strain evidence="3">N09902308</strain>
    </source>
</reference>
<feature type="region of interest" description="Disordered" evidence="1">
    <location>
        <begin position="32"/>
        <end position="112"/>
    </location>
</feature>
<name>A0A916PG55_MYCTX</name>
<sequence length="112" mass="11681">MSQGIGTESPLVPLPWHRSHNTAVSTVTCLVTPVAHSSRSSRIRSSESEPGRTRPIGPRDAAPPPKPPPKNASNTSPRPPKPPNPLPPAAALSSGSPPRSTMRRLSGSLSTS</sequence>
<proteinExistence type="predicted"/>